<dbReference type="GO" id="GO:0005524">
    <property type="term" value="F:ATP binding"/>
    <property type="evidence" value="ECO:0007669"/>
    <property type="project" value="UniProtKB-KW"/>
</dbReference>
<sequence>MAGLEESVSEVEIPPAAIRRELVRNRLDNRLCETTNCVICPDMTIDDSPTSNSTYKNFVDNELFRYSWLDLKRSIPSVVDGLKPSQRKVIHTLLHRNSNKEIKVNQLAAAVALEEAYHHGEHGLNIIKKLNTEKKGAPLPDSERAPDPAALGRMINCWEDAVVGNVNKEYGRLIQRLQVSALKAGSSKTPRDVCLHSEKLGPGRWRGIIQATISSYPNIQNEGDML</sequence>
<dbReference type="EC" id="5.6.2.2" evidence="3"/>
<keyword evidence="5" id="KW-0067">ATP-binding</keyword>
<dbReference type="GO" id="GO:0003677">
    <property type="term" value="F:DNA binding"/>
    <property type="evidence" value="ECO:0007669"/>
    <property type="project" value="UniProtKB-UniRule"/>
</dbReference>
<gene>
    <name evidence="11" type="ORF">ACOC_LOCUS8477</name>
</gene>
<dbReference type="GO" id="GO:0000819">
    <property type="term" value="P:sister chromatid segregation"/>
    <property type="evidence" value="ECO:0007669"/>
    <property type="project" value="TreeGrafter"/>
</dbReference>
<keyword evidence="6" id="KW-0799">Topoisomerase</keyword>
<accession>A0A0R3PS91</accession>
<reference evidence="11 12" key="2">
    <citation type="submission" date="2018-11" db="EMBL/GenBank/DDBJ databases">
        <authorList>
            <consortium name="Pathogen Informatics"/>
        </authorList>
    </citation>
    <scope>NUCLEOTIDE SEQUENCE [LARGE SCALE GENOMIC DNA]</scope>
    <source>
        <strain evidence="11 12">Costa Rica</strain>
    </source>
</reference>
<keyword evidence="4" id="KW-0547">Nucleotide-binding</keyword>
<keyword evidence="7 9" id="KW-0238">DNA-binding</keyword>
<evidence type="ECO:0000256" key="8">
    <source>
        <dbReference type="ARBA" id="ARBA00023235"/>
    </source>
</evidence>
<proteinExistence type="predicted"/>
<dbReference type="STRING" id="334426.A0A0R3PS91"/>
<dbReference type="Pfam" id="PF00521">
    <property type="entry name" value="DNA_topoisoIV"/>
    <property type="match status" value="1"/>
</dbReference>
<evidence type="ECO:0000256" key="3">
    <source>
        <dbReference type="ARBA" id="ARBA00012895"/>
    </source>
</evidence>
<feature type="domain" description="Topo IIA-type catalytic" evidence="10">
    <location>
        <begin position="75"/>
        <end position="226"/>
    </location>
</feature>
<dbReference type="PANTHER" id="PTHR10169">
    <property type="entry name" value="DNA TOPOISOMERASE/GYRASE"/>
    <property type="match status" value="1"/>
</dbReference>
<dbReference type="PROSITE" id="PS52040">
    <property type="entry name" value="TOPO_IIA"/>
    <property type="match status" value="1"/>
</dbReference>
<dbReference type="GO" id="GO:0003918">
    <property type="term" value="F:DNA topoisomerase type II (double strand cut, ATP-hydrolyzing) activity"/>
    <property type="evidence" value="ECO:0007669"/>
    <property type="project" value="UniProtKB-EC"/>
</dbReference>
<evidence type="ECO:0000259" key="10">
    <source>
        <dbReference type="PROSITE" id="PS52040"/>
    </source>
</evidence>
<dbReference type="GO" id="GO:0006265">
    <property type="term" value="P:DNA topological change"/>
    <property type="evidence" value="ECO:0007669"/>
    <property type="project" value="InterPro"/>
</dbReference>
<evidence type="ECO:0000256" key="6">
    <source>
        <dbReference type="ARBA" id="ARBA00023029"/>
    </source>
</evidence>
<evidence type="ECO:0000256" key="9">
    <source>
        <dbReference type="PROSITE-ProRule" id="PRU01384"/>
    </source>
</evidence>
<dbReference type="EMBL" id="UYYA01004161">
    <property type="protein sequence ID" value="VDM60062.1"/>
    <property type="molecule type" value="Genomic_DNA"/>
</dbReference>
<dbReference type="PANTHER" id="PTHR10169:SF38">
    <property type="entry name" value="DNA TOPOISOMERASE 2"/>
    <property type="match status" value="1"/>
</dbReference>
<comment type="catalytic activity">
    <reaction evidence="1">
        <text>ATP-dependent breakage, passage and rejoining of double-stranded DNA.</text>
        <dbReference type="EC" id="5.6.2.2"/>
    </reaction>
</comment>
<evidence type="ECO:0000313" key="12">
    <source>
        <dbReference type="Proteomes" id="UP000267027"/>
    </source>
</evidence>
<dbReference type="InterPro" id="IPR013758">
    <property type="entry name" value="Topo_IIA_A/C_ab"/>
</dbReference>
<comment type="caution">
    <text evidence="9">Lacks conserved residue(s) required for the propagation of feature annotation.</text>
</comment>
<dbReference type="Gene3D" id="3.90.199.10">
    <property type="entry name" value="Topoisomerase II, domain 5"/>
    <property type="match status" value="1"/>
</dbReference>
<dbReference type="GO" id="GO:0000712">
    <property type="term" value="P:resolution of meiotic recombination intermediates"/>
    <property type="evidence" value="ECO:0007669"/>
    <property type="project" value="TreeGrafter"/>
</dbReference>
<evidence type="ECO:0000313" key="11">
    <source>
        <dbReference type="EMBL" id="VDM60062.1"/>
    </source>
</evidence>
<dbReference type="OrthoDB" id="276498at2759"/>
<organism evidence="13">
    <name type="scientific">Angiostrongylus costaricensis</name>
    <name type="common">Nematode worm</name>
    <dbReference type="NCBI Taxonomy" id="334426"/>
    <lineage>
        <taxon>Eukaryota</taxon>
        <taxon>Metazoa</taxon>
        <taxon>Ecdysozoa</taxon>
        <taxon>Nematoda</taxon>
        <taxon>Chromadorea</taxon>
        <taxon>Rhabditida</taxon>
        <taxon>Rhabditina</taxon>
        <taxon>Rhabditomorpha</taxon>
        <taxon>Strongyloidea</taxon>
        <taxon>Metastrongylidae</taxon>
        <taxon>Angiostrongylus</taxon>
    </lineage>
</organism>
<dbReference type="AlphaFoldDB" id="A0A0R3PS91"/>
<dbReference type="InterPro" id="IPR013760">
    <property type="entry name" value="Topo_IIA-like_dom_sf"/>
</dbReference>
<evidence type="ECO:0000256" key="2">
    <source>
        <dbReference type="ARBA" id="ARBA00001946"/>
    </source>
</evidence>
<evidence type="ECO:0000313" key="13">
    <source>
        <dbReference type="WBParaSite" id="ACOC_0000847601-mRNA-1"/>
    </source>
</evidence>
<dbReference type="WBParaSite" id="ACOC_0000847601-mRNA-1">
    <property type="protein sequence ID" value="ACOC_0000847601-mRNA-1"/>
    <property type="gene ID" value="ACOC_0000847601"/>
</dbReference>
<evidence type="ECO:0000256" key="4">
    <source>
        <dbReference type="ARBA" id="ARBA00022741"/>
    </source>
</evidence>
<evidence type="ECO:0000256" key="7">
    <source>
        <dbReference type="ARBA" id="ARBA00023125"/>
    </source>
</evidence>
<keyword evidence="8" id="KW-0413">Isomerase</keyword>
<name>A0A0R3PS91_ANGCS</name>
<dbReference type="InterPro" id="IPR050634">
    <property type="entry name" value="DNA_Topoisomerase_II"/>
</dbReference>
<evidence type="ECO:0000256" key="5">
    <source>
        <dbReference type="ARBA" id="ARBA00022840"/>
    </source>
</evidence>
<dbReference type="InterPro" id="IPR002205">
    <property type="entry name" value="Topo_IIA_dom_A"/>
</dbReference>
<comment type="cofactor">
    <cofactor evidence="2">
        <name>Mg(2+)</name>
        <dbReference type="ChEBI" id="CHEBI:18420"/>
    </cofactor>
</comment>
<keyword evidence="12" id="KW-1185">Reference proteome</keyword>
<dbReference type="SUPFAM" id="SSF56719">
    <property type="entry name" value="Type II DNA topoisomerase"/>
    <property type="match status" value="1"/>
</dbReference>
<reference evidence="13" key="1">
    <citation type="submission" date="2017-02" db="UniProtKB">
        <authorList>
            <consortium name="WormBaseParasite"/>
        </authorList>
    </citation>
    <scope>IDENTIFICATION</scope>
</reference>
<protein>
    <recommendedName>
        <fullName evidence="3">DNA topoisomerase (ATP-hydrolyzing)</fullName>
        <ecNumber evidence="3">5.6.2.2</ecNumber>
    </recommendedName>
</protein>
<dbReference type="GO" id="GO:0005634">
    <property type="term" value="C:nucleus"/>
    <property type="evidence" value="ECO:0007669"/>
    <property type="project" value="TreeGrafter"/>
</dbReference>
<evidence type="ECO:0000256" key="1">
    <source>
        <dbReference type="ARBA" id="ARBA00000185"/>
    </source>
</evidence>
<dbReference type="Proteomes" id="UP000267027">
    <property type="component" value="Unassembled WGS sequence"/>
</dbReference>